<keyword evidence="3" id="KW-0133">Cell shape</keyword>
<gene>
    <name evidence="7" type="ORF">PK98_02660</name>
</gene>
<dbReference type="Proteomes" id="UP000030988">
    <property type="component" value="Unassembled WGS sequence"/>
</dbReference>
<dbReference type="NCBIfam" id="TIGR02210">
    <property type="entry name" value="rodA_shape"/>
    <property type="match status" value="1"/>
</dbReference>
<keyword evidence="2 6" id="KW-0812">Transmembrane</keyword>
<dbReference type="GO" id="GO:0005886">
    <property type="term" value="C:plasma membrane"/>
    <property type="evidence" value="ECO:0007669"/>
    <property type="project" value="TreeGrafter"/>
</dbReference>
<comment type="caution">
    <text evidence="7">The sequence shown here is derived from an EMBL/GenBank/DDBJ whole genome shotgun (WGS) entry which is preliminary data.</text>
</comment>
<reference evidence="7 8" key="1">
    <citation type="submission" date="2014-11" db="EMBL/GenBank/DDBJ databases">
        <title>Draft genome sequence of Kirrobacter mercurialis.</title>
        <authorList>
            <person name="Coil D.A."/>
            <person name="Eisen J.A."/>
        </authorList>
    </citation>
    <scope>NUCLEOTIDE SEQUENCE [LARGE SCALE GENOMIC DNA]</scope>
    <source>
        <strain evidence="7 8">Coronado</strain>
    </source>
</reference>
<feature type="transmembrane region" description="Helical" evidence="6">
    <location>
        <begin position="47"/>
        <end position="64"/>
    </location>
</feature>
<name>A0A0B2C0R7_9SPHN</name>
<evidence type="ECO:0000256" key="2">
    <source>
        <dbReference type="ARBA" id="ARBA00022692"/>
    </source>
</evidence>
<feature type="transmembrane region" description="Helical" evidence="6">
    <location>
        <begin position="337"/>
        <end position="358"/>
    </location>
</feature>
<evidence type="ECO:0000256" key="1">
    <source>
        <dbReference type="ARBA" id="ARBA00004141"/>
    </source>
</evidence>
<feature type="transmembrane region" description="Helical" evidence="6">
    <location>
        <begin position="161"/>
        <end position="177"/>
    </location>
</feature>
<evidence type="ECO:0000256" key="6">
    <source>
        <dbReference type="SAM" id="Phobius"/>
    </source>
</evidence>
<evidence type="ECO:0000256" key="4">
    <source>
        <dbReference type="ARBA" id="ARBA00022989"/>
    </source>
</evidence>
<dbReference type="InterPro" id="IPR001182">
    <property type="entry name" value="FtsW/RodA"/>
</dbReference>
<evidence type="ECO:0000256" key="3">
    <source>
        <dbReference type="ARBA" id="ARBA00022960"/>
    </source>
</evidence>
<dbReference type="InterPro" id="IPR011923">
    <property type="entry name" value="RodA/MrdB"/>
</dbReference>
<comment type="subcellular location">
    <subcellularLocation>
        <location evidence="1">Membrane</location>
        <topology evidence="1">Multi-pass membrane protein</topology>
    </subcellularLocation>
</comment>
<evidence type="ECO:0000313" key="8">
    <source>
        <dbReference type="Proteomes" id="UP000030988"/>
    </source>
</evidence>
<dbReference type="STRING" id="1572751.PK98_02660"/>
<keyword evidence="5 6" id="KW-0472">Membrane</keyword>
<accession>A0A0B2C0R7</accession>
<dbReference type="EMBL" id="JTDN01000001">
    <property type="protein sequence ID" value="KHL25586.1"/>
    <property type="molecule type" value="Genomic_DNA"/>
</dbReference>
<keyword evidence="8" id="KW-1185">Reference proteome</keyword>
<feature type="transmembrane region" description="Helical" evidence="6">
    <location>
        <begin position="304"/>
        <end position="331"/>
    </location>
</feature>
<dbReference type="PANTHER" id="PTHR30474:SF1">
    <property type="entry name" value="PEPTIDOGLYCAN GLYCOSYLTRANSFERASE MRDB"/>
    <property type="match status" value="1"/>
</dbReference>
<feature type="transmembrane region" description="Helical" evidence="6">
    <location>
        <begin position="182"/>
        <end position="201"/>
    </location>
</feature>
<evidence type="ECO:0000313" key="7">
    <source>
        <dbReference type="EMBL" id="KHL25586.1"/>
    </source>
</evidence>
<feature type="transmembrane region" description="Helical" evidence="6">
    <location>
        <begin position="271"/>
        <end position="292"/>
    </location>
</feature>
<dbReference type="GO" id="GO:0051301">
    <property type="term" value="P:cell division"/>
    <property type="evidence" value="ECO:0007669"/>
    <property type="project" value="InterPro"/>
</dbReference>
<dbReference type="Pfam" id="PF01098">
    <property type="entry name" value="FTSW_RODA_SPOVE"/>
    <property type="match status" value="1"/>
</dbReference>
<dbReference type="PANTHER" id="PTHR30474">
    <property type="entry name" value="CELL CYCLE PROTEIN"/>
    <property type="match status" value="1"/>
</dbReference>
<dbReference type="GO" id="GO:0008360">
    <property type="term" value="P:regulation of cell shape"/>
    <property type="evidence" value="ECO:0007669"/>
    <property type="project" value="UniProtKB-KW"/>
</dbReference>
<dbReference type="GO" id="GO:0032153">
    <property type="term" value="C:cell division site"/>
    <property type="evidence" value="ECO:0007669"/>
    <property type="project" value="TreeGrafter"/>
</dbReference>
<proteinExistence type="predicted"/>
<feature type="transmembrane region" description="Helical" evidence="6">
    <location>
        <begin position="71"/>
        <end position="92"/>
    </location>
</feature>
<dbReference type="RefSeq" id="WP_039094078.1">
    <property type="nucleotide sequence ID" value="NZ_JTDN01000001.1"/>
</dbReference>
<dbReference type="AlphaFoldDB" id="A0A0B2C0R7"/>
<protein>
    <submittedName>
        <fullName evidence="7">Rod shape-determining protein RodA</fullName>
    </submittedName>
</protein>
<sequence length="375" mass="40233">MPSIVPDPVAALPWRVLFTLTGISLFGTAVLYSAAGGAMQPWAAPHLLQFVVFLTLAMGIRMISVDMIQRLALPAYGACLLLLIFVEVLGQVGGGSQRWLSLGPLTLQPSELMKLTIIMALARYYEMLPPGVVAEWRSLWPPACLMGAPALLVLIQPDLDTALILIVGGAVVMFLAGTPTRVFGWAAAAGALVSLPAYFFVLKPYQQRRLLSFIDPESDPLGAGYHVIQSKIAIGSGGFFGKGFLNGTQGRLSYLPEHHTDLVFATMFEEWGLIGGLALLAVYMYLFIWGYKTALGAKTRFGKLMAAGLTTTIFFYVAMNMLTATAITPVMGVPLPLVSHGGSAMMTIMIAFGLIMAVEREGARSRSKSRAGLLA</sequence>
<organism evidence="7 8">
    <name type="scientific">Croceibacterium mercuriale</name>
    <dbReference type="NCBI Taxonomy" id="1572751"/>
    <lineage>
        <taxon>Bacteria</taxon>
        <taxon>Pseudomonadati</taxon>
        <taxon>Pseudomonadota</taxon>
        <taxon>Alphaproteobacteria</taxon>
        <taxon>Sphingomonadales</taxon>
        <taxon>Erythrobacteraceae</taxon>
        <taxon>Croceibacterium</taxon>
    </lineage>
</organism>
<keyword evidence="4 6" id="KW-1133">Transmembrane helix</keyword>
<dbReference type="OrthoDB" id="9768187at2"/>
<feature type="transmembrane region" description="Helical" evidence="6">
    <location>
        <begin position="12"/>
        <end position="35"/>
    </location>
</feature>
<dbReference type="GO" id="GO:0015648">
    <property type="term" value="F:lipid-linked peptidoglycan transporter activity"/>
    <property type="evidence" value="ECO:0007669"/>
    <property type="project" value="TreeGrafter"/>
</dbReference>
<evidence type="ECO:0000256" key="5">
    <source>
        <dbReference type="ARBA" id="ARBA00023136"/>
    </source>
</evidence>